<feature type="domain" description="RNA polymerase sigma-70 region 2" evidence="6">
    <location>
        <begin position="20"/>
        <end position="86"/>
    </location>
</feature>
<dbReference type="PANTHER" id="PTHR43133:SF50">
    <property type="entry name" value="ECF RNA POLYMERASE SIGMA FACTOR SIGM"/>
    <property type="match status" value="1"/>
</dbReference>
<protein>
    <submittedName>
        <fullName evidence="8">RNA polymerase sigma-70 factor, sigma-E family</fullName>
    </submittedName>
</protein>
<dbReference type="InterPro" id="IPR014325">
    <property type="entry name" value="RNA_pol_sigma-E_actinobac"/>
</dbReference>
<dbReference type="EMBL" id="FQVU01000002">
    <property type="protein sequence ID" value="SHF99871.1"/>
    <property type="molecule type" value="Genomic_DNA"/>
</dbReference>
<dbReference type="GO" id="GO:0003677">
    <property type="term" value="F:DNA binding"/>
    <property type="evidence" value="ECO:0007669"/>
    <property type="project" value="UniProtKB-KW"/>
</dbReference>
<reference evidence="8 9" key="1">
    <citation type="submission" date="2016-11" db="EMBL/GenBank/DDBJ databases">
        <authorList>
            <person name="Jaros S."/>
            <person name="Januszkiewicz K."/>
            <person name="Wedrychowicz H."/>
        </authorList>
    </citation>
    <scope>NUCLEOTIDE SEQUENCE [LARGE SCALE GENOMIC DNA]</scope>
    <source>
        <strain evidence="8 9">DSM 45627</strain>
    </source>
</reference>
<dbReference type="InterPro" id="IPR039425">
    <property type="entry name" value="RNA_pol_sigma-70-like"/>
</dbReference>
<dbReference type="SUPFAM" id="SSF88946">
    <property type="entry name" value="Sigma2 domain of RNA polymerase sigma factors"/>
    <property type="match status" value="1"/>
</dbReference>
<dbReference type="GO" id="GO:0016987">
    <property type="term" value="F:sigma factor activity"/>
    <property type="evidence" value="ECO:0007669"/>
    <property type="project" value="UniProtKB-KW"/>
</dbReference>
<gene>
    <name evidence="8" type="ORF">SAMN05443575_1087</name>
</gene>
<dbReference type="PANTHER" id="PTHR43133">
    <property type="entry name" value="RNA POLYMERASE ECF-TYPE SIGMA FACTO"/>
    <property type="match status" value="1"/>
</dbReference>
<dbReference type="Proteomes" id="UP000186132">
    <property type="component" value="Unassembled WGS sequence"/>
</dbReference>
<keyword evidence="9" id="KW-1185">Reference proteome</keyword>
<keyword evidence="2" id="KW-0805">Transcription regulation</keyword>
<evidence type="ECO:0000259" key="7">
    <source>
        <dbReference type="Pfam" id="PF08281"/>
    </source>
</evidence>
<evidence type="ECO:0000256" key="3">
    <source>
        <dbReference type="ARBA" id="ARBA00023082"/>
    </source>
</evidence>
<dbReference type="NCBIfam" id="TIGR02937">
    <property type="entry name" value="sigma70-ECF"/>
    <property type="match status" value="1"/>
</dbReference>
<evidence type="ECO:0000256" key="5">
    <source>
        <dbReference type="ARBA" id="ARBA00023163"/>
    </source>
</evidence>
<dbReference type="NCBIfam" id="TIGR02983">
    <property type="entry name" value="SigE-fam_strep"/>
    <property type="match status" value="1"/>
</dbReference>
<dbReference type="InterPro" id="IPR013249">
    <property type="entry name" value="RNA_pol_sigma70_r4_t2"/>
</dbReference>
<dbReference type="InterPro" id="IPR014284">
    <property type="entry name" value="RNA_pol_sigma-70_dom"/>
</dbReference>
<dbReference type="InterPro" id="IPR013324">
    <property type="entry name" value="RNA_pol_sigma_r3/r4-like"/>
</dbReference>
<dbReference type="GO" id="GO:0006352">
    <property type="term" value="P:DNA-templated transcription initiation"/>
    <property type="evidence" value="ECO:0007669"/>
    <property type="project" value="InterPro"/>
</dbReference>
<dbReference type="InterPro" id="IPR036388">
    <property type="entry name" value="WH-like_DNA-bd_sf"/>
</dbReference>
<dbReference type="CDD" id="cd06171">
    <property type="entry name" value="Sigma70_r4"/>
    <property type="match status" value="1"/>
</dbReference>
<feature type="domain" description="RNA polymerase sigma factor 70 region 4 type 2" evidence="7">
    <location>
        <begin position="114"/>
        <end position="166"/>
    </location>
</feature>
<evidence type="ECO:0000313" key="8">
    <source>
        <dbReference type="EMBL" id="SHF99871.1"/>
    </source>
</evidence>
<dbReference type="STRING" id="1206085.SAMN05443575_1087"/>
<dbReference type="AlphaFoldDB" id="A0A1M5G8U0"/>
<dbReference type="SUPFAM" id="SSF88659">
    <property type="entry name" value="Sigma3 and sigma4 domains of RNA polymerase sigma factors"/>
    <property type="match status" value="1"/>
</dbReference>
<evidence type="ECO:0000259" key="6">
    <source>
        <dbReference type="Pfam" id="PF04542"/>
    </source>
</evidence>
<keyword evidence="4" id="KW-0238">DNA-binding</keyword>
<dbReference type="InterPro" id="IPR013325">
    <property type="entry name" value="RNA_pol_sigma_r2"/>
</dbReference>
<dbReference type="Pfam" id="PF04542">
    <property type="entry name" value="Sigma70_r2"/>
    <property type="match status" value="1"/>
</dbReference>
<dbReference type="Gene3D" id="1.10.10.10">
    <property type="entry name" value="Winged helix-like DNA-binding domain superfamily/Winged helix DNA-binding domain"/>
    <property type="match status" value="1"/>
</dbReference>
<dbReference type="InterPro" id="IPR007627">
    <property type="entry name" value="RNA_pol_sigma70_r2"/>
</dbReference>
<evidence type="ECO:0000256" key="2">
    <source>
        <dbReference type="ARBA" id="ARBA00023015"/>
    </source>
</evidence>
<keyword evidence="3" id="KW-0731">Sigma factor</keyword>
<dbReference type="Pfam" id="PF08281">
    <property type="entry name" value="Sigma70_r4_2"/>
    <property type="match status" value="1"/>
</dbReference>
<organism evidence="8 9">
    <name type="scientific">Jatrophihabitans endophyticus</name>
    <dbReference type="NCBI Taxonomy" id="1206085"/>
    <lineage>
        <taxon>Bacteria</taxon>
        <taxon>Bacillati</taxon>
        <taxon>Actinomycetota</taxon>
        <taxon>Actinomycetes</taxon>
        <taxon>Jatrophihabitantales</taxon>
        <taxon>Jatrophihabitantaceae</taxon>
        <taxon>Jatrophihabitans</taxon>
    </lineage>
</organism>
<keyword evidence="5" id="KW-0804">Transcription</keyword>
<sequence>MPAASAGASPAPSGPDVDALYQAHWRYLVRLATLMVDDVASAEDVVQDAFVALHRRSASLRDPDAALGYLRTSVVNLSRSVLRRRQTARKHLKVAEPEATAGADHDVLLRDEHRAALEAVRRLPRHQREVLILRYWSGLSEREIADTLGISAGAVKSAASRGMATLHTTLRTTLGGGS</sequence>
<evidence type="ECO:0000256" key="4">
    <source>
        <dbReference type="ARBA" id="ARBA00023125"/>
    </source>
</evidence>
<comment type="similarity">
    <text evidence="1">Belongs to the sigma-70 factor family. ECF subfamily.</text>
</comment>
<accession>A0A1M5G8U0</accession>
<evidence type="ECO:0000256" key="1">
    <source>
        <dbReference type="ARBA" id="ARBA00010641"/>
    </source>
</evidence>
<dbReference type="Gene3D" id="1.10.1740.10">
    <property type="match status" value="1"/>
</dbReference>
<name>A0A1M5G8U0_9ACTN</name>
<evidence type="ECO:0000313" key="9">
    <source>
        <dbReference type="Proteomes" id="UP000186132"/>
    </source>
</evidence>
<proteinExistence type="inferred from homology"/>